<reference evidence="1" key="1">
    <citation type="journal article" date="2012" name="Science">
        <title>Fermentation, hydrogen, and sulfur metabolism in multiple uncultivated bacterial phyla.</title>
        <authorList>
            <person name="Wrighton K.C."/>
            <person name="Thomas B.C."/>
            <person name="Sharon I."/>
            <person name="Miller C.S."/>
            <person name="Castelle C.J."/>
            <person name="VerBerkmoes N.C."/>
            <person name="Wilkins M.J."/>
            <person name="Hettich R.L."/>
            <person name="Lipton M.S."/>
            <person name="Williams K.H."/>
            <person name="Long P.E."/>
            <person name="Banfield J.F."/>
        </authorList>
    </citation>
    <scope>NUCLEOTIDE SEQUENCE [LARGE SCALE GENOMIC DNA]</scope>
</reference>
<accession>K2FEF6</accession>
<feature type="non-terminal residue" evidence="1">
    <location>
        <position position="1"/>
    </location>
</feature>
<protein>
    <submittedName>
        <fullName evidence="1">Uncharacterized protein</fullName>
    </submittedName>
</protein>
<gene>
    <name evidence="1" type="ORF">ACD_2C00148G0004</name>
</gene>
<name>K2FEF6_9BACT</name>
<dbReference type="AlphaFoldDB" id="K2FEF6"/>
<dbReference type="EMBL" id="AMFJ01000148">
    <property type="protein sequence ID" value="EKE29561.1"/>
    <property type="molecule type" value="Genomic_DNA"/>
</dbReference>
<comment type="caution">
    <text evidence="1">The sequence shown here is derived from an EMBL/GenBank/DDBJ whole genome shotgun (WGS) entry which is preliminary data.</text>
</comment>
<proteinExistence type="predicted"/>
<organism evidence="1">
    <name type="scientific">uncultured bacterium</name>
    <name type="common">gcode 4</name>
    <dbReference type="NCBI Taxonomy" id="1234023"/>
    <lineage>
        <taxon>Bacteria</taxon>
        <taxon>environmental samples</taxon>
    </lineage>
</organism>
<sequence length="41" mass="5041">SVAEWVSAGPQWFLLLFCIKKLDVKFINEQWLRWWTNNIIF</sequence>
<evidence type="ECO:0000313" key="1">
    <source>
        <dbReference type="EMBL" id="EKE29561.1"/>
    </source>
</evidence>